<dbReference type="InterPro" id="IPR007863">
    <property type="entry name" value="Peptidase_M16_C"/>
</dbReference>
<evidence type="ECO:0000256" key="1">
    <source>
        <dbReference type="ARBA" id="ARBA00007261"/>
    </source>
</evidence>
<dbReference type="PANTHER" id="PTHR11851">
    <property type="entry name" value="METALLOPROTEASE"/>
    <property type="match status" value="1"/>
</dbReference>
<evidence type="ECO:0000313" key="4">
    <source>
        <dbReference type="EMBL" id="SVB72360.1"/>
    </source>
</evidence>
<evidence type="ECO:0008006" key="5">
    <source>
        <dbReference type="Google" id="ProtNLM"/>
    </source>
</evidence>
<dbReference type="GO" id="GO:0046872">
    <property type="term" value="F:metal ion binding"/>
    <property type="evidence" value="ECO:0007669"/>
    <property type="project" value="InterPro"/>
</dbReference>
<feature type="non-terminal residue" evidence="4">
    <location>
        <position position="484"/>
    </location>
</feature>
<name>A0A382GAW6_9ZZZZ</name>
<dbReference type="InterPro" id="IPR050361">
    <property type="entry name" value="MPP/UQCRC_Complex"/>
</dbReference>
<dbReference type="EMBL" id="UINC01054534">
    <property type="protein sequence ID" value="SVB72360.1"/>
    <property type="molecule type" value="Genomic_DNA"/>
</dbReference>
<dbReference type="Gene3D" id="3.30.830.10">
    <property type="entry name" value="Metalloenzyme, LuxS/M16 peptidase-like"/>
    <property type="match status" value="2"/>
</dbReference>
<protein>
    <recommendedName>
        <fullName evidence="5">Peptidase M16 C-terminal domain-containing protein</fullName>
    </recommendedName>
</protein>
<organism evidence="4">
    <name type="scientific">marine metagenome</name>
    <dbReference type="NCBI Taxonomy" id="408172"/>
    <lineage>
        <taxon>unclassified sequences</taxon>
        <taxon>metagenomes</taxon>
        <taxon>ecological metagenomes</taxon>
    </lineage>
</organism>
<evidence type="ECO:0000259" key="2">
    <source>
        <dbReference type="Pfam" id="PF00675"/>
    </source>
</evidence>
<proteinExistence type="inferred from homology"/>
<accession>A0A382GAW6</accession>
<evidence type="ECO:0000259" key="3">
    <source>
        <dbReference type="Pfam" id="PF05193"/>
    </source>
</evidence>
<dbReference type="PANTHER" id="PTHR11851:SF49">
    <property type="entry name" value="MITOCHONDRIAL-PROCESSING PEPTIDASE SUBUNIT ALPHA"/>
    <property type="match status" value="1"/>
</dbReference>
<comment type="similarity">
    <text evidence="1">Belongs to the peptidase M16 family.</text>
</comment>
<gene>
    <name evidence="4" type="ORF">METZ01_LOCUS225214</name>
</gene>
<dbReference type="SUPFAM" id="SSF63411">
    <property type="entry name" value="LuxS/MPP-like metallohydrolase"/>
    <property type="match status" value="2"/>
</dbReference>
<feature type="domain" description="Peptidase M16 C-terminal" evidence="3">
    <location>
        <begin position="188"/>
        <end position="380"/>
    </location>
</feature>
<sequence>MTFRCFLLGVCVIVASSLGCSTGSERVETSPTVALPVSNSPLVTLRIGFRVGSIHEPEAQKGLNALTALLMGRGGTASMSYEELTERLYPWSASISAQFDKEMTVLVGEVHRDHLDPFVTILRDLIVTPGFDEADFSRNREFLTNSVVSTLRGNDDEELGKEALNALLYAEHPYGVPVNGTEDGLAAIELDDVRAFHAAHYTKGNVIVGVAGGYPDGFVERVELEIVSLLPNGDASPMALPTVSTLDGREVLLVDKDAIATAISIGFPIDVTRADDDFYALMVANSYFGEHRTFNGLLMNKMRGQRGLNYGDYSYIENFIQDGGSRLPVTNIPRRQQFFSIWIRPVPHHNAHFALRQAIRELEVLVNEGLTETEFDASREFLLNYSKLYVQTTSRRLGYHMDSAVYGTPYFIDEIRRRLPSLTVTDVNDAIRRHLQSENLAIAIVTSDAEAFRDRLVANDPSPPTYNAKASSEIQAEDLLITSY</sequence>
<dbReference type="Pfam" id="PF05193">
    <property type="entry name" value="Peptidase_M16_C"/>
    <property type="match status" value="1"/>
</dbReference>
<reference evidence="4" key="1">
    <citation type="submission" date="2018-05" db="EMBL/GenBank/DDBJ databases">
        <authorList>
            <person name="Lanie J.A."/>
            <person name="Ng W.-L."/>
            <person name="Kazmierczak K.M."/>
            <person name="Andrzejewski T.M."/>
            <person name="Davidsen T.M."/>
            <person name="Wayne K.J."/>
            <person name="Tettelin H."/>
            <person name="Glass J.I."/>
            <person name="Rusch D."/>
            <person name="Podicherti R."/>
            <person name="Tsui H.-C.T."/>
            <person name="Winkler M.E."/>
        </authorList>
    </citation>
    <scope>NUCLEOTIDE SEQUENCE</scope>
</reference>
<dbReference type="InterPro" id="IPR011765">
    <property type="entry name" value="Pept_M16_N"/>
</dbReference>
<feature type="domain" description="Peptidase M16 N-terminal" evidence="2">
    <location>
        <begin position="35"/>
        <end position="181"/>
    </location>
</feature>
<dbReference type="Pfam" id="PF00675">
    <property type="entry name" value="Peptidase_M16"/>
    <property type="match status" value="1"/>
</dbReference>
<dbReference type="PROSITE" id="PS51257">
    <property type="entry name" value="PROKAR_LIPOPROTEIN"/>
    <property type="match status" value="1"/>
</dbReference>
<dbReference type="InterPro" id="IPR011249">
    <property type="entry name" value="Metalloenz_LuxS/M16"/>
</dbReference>
<dbReference type="AlphaFoldDB" id="A0A382GAW6"/>